<dbReference type="SUPFAM" id="SSF46689">
    <property type="entry name" value="Homeodomain-like"/>
    <property type="match status" value="1"/>
</dbReference>
<dbReference type="Pfam" id="PF13276">
    <property type="entry name" value="HTH_21"/>
    <property type="match status" value="1"/>
</dbReference>
<comment type="function">
    <text evidence="1">Involved in the transposition of the insertion sequence.</text>
</comment>
<name>A0A5C8UKN8_9MICO</name>
<dbReference type="InterPro" id="IPR012337">
    <property type="entry name" value="RNaseH-like_sf"/>
</dbReference>
<feature type="domain" description="Integrase catalytic" evidence="3">
    <location>
        <begin position="231"/>
        <end position="396"/>
    </location>
</feature>
<dbReference type="InterPro" id="IPR009057">
    <property type="entry name" value="Homeodomain-like_sf"/>
</dbReference>
<dbReference type="EMBL" id="VRMG01000011">
    <property type="protein sequence ID" value="TXN28825.1"/>
    <property type="molecule type" value="Genomic_DNA"/>
</dbReference>
<evidence type="ECO:0000259" key="3">
    <source>
        <dbReference type="PROSITE" id="PS50994"/>
    </source>
</evidence>
<gene>
    <name evidence="4" type="ORF">FVP33_16635</name>
</gene>
<dbReference type="GO" id="GO:0003677">
    <property type="term" value="F:DNA binding"/>
    <property type="evidence" value="ECO:0007669"/>
    <property type="project" value="InterPro"/>
</dbReference>
<dbReference type="GO" id="GO:0015074">
    <property type="term" value="P:DNA integration"/>
    <property type="evidence" value="ECO:0007669"/>
    <property type="project" value="InterPro"/>
</dbReference>
<reference evidence="4 5" key="1">
    <citation type="submission" date="2019-08" db="EMBL/GenBank/DDBJ databases">
        <title>Bacterial whole genome sequence for Glaciihabitans sp. CHu50b-6-2.</title>
        <authorList>
            <person name="Jin L."/>
        </authorList>
    </citation>
    <scope>NUCLEOTIDE SEQUENCE [LARGE SCALE GENOMIC DNA]</scope>
    <source>
        <strain evidence="4 5">CHu50b-6-2</strain>
    </source>
</reference>
<dbReference type="InterPro" id="IPR036397">
    <property type="entry name" value="RNaseH_sf"/>
</dbReference>
<evidence type="ECO:0000256" key="2">
    <source>
        <dbReference type="SAM" id="Coils"/>
    </source>
</evidence>
<feature type="coiled-coil region" evidence="2">
    <location>
        <begin position="63"/>
        <end position="90"/>
    </location>
</feature>
<dbReference type="InterPro" id="IPR050900">
    <property type="entry name" value="Transposase_IS3/IS150/IS904"/>
</dbReference>
<protein>
    <submittedName>
        <fullName evidence="4">IS3 family transposase</fullName>
    </submittedName>
</protein>
<dbReference type="InterPro" id="IPR001584">
    <property type="entry name" value="Integrase_cat-core"/>
</dbReference>
<keyword evidence="5" id="KW-1185">Reference proteome</keyword>
<dbReference type="PANTHER" id="PTHR46889">
    <property type="entry name" value="TRANSPOSASE INSF FOR INSERTION SEQUENCE IS3B-RELATED"/>
    <property type="match status" value="1"/>
</dbReference>
<keyword evidence="2" id="KW-0175">Coiled coil</keyword>
<evidence type="ECO:0000313" key="4">
    <source>
        <dbReference type="EMBL" id="TXN28825.1"/>
    </source>
</evidence>
<dbReference type="Gene3D" id="1.10.10.10">
    <property type="entry name" value="Winged helix-like DNA-binding domain superfamily/Winged helix DNA-binding domain"/>
    <property type="match status" value="1"/>
</dbReference>
<dbReference type="PANTHER" id="PTHR46889:SF4">
    <property type="entry name" value="TRANSPOSASE INSO FOR INSERTION SEQUENCE ELEMENT IS911B-RELATED"/>
    <property type="match status" value="1"/>
</dbReference>
<proteinExistence type="predicted"/>
<dbReference type="GO" id="GO:0006313">
    <property type="term" value="P:DNA transposition"/>
    <property type="evidence" value="ECO:0007669"/>
    <property type="project" value="InterPro"/>
</dbReference>
<dbReference type="Proteomes" id="UP000321379">
    <property type="component" value="Unassembled WGS sequence"/>
</dbReference>
<comment type="caution">
    <text evidence="4">The sequence shown here is derived from an EMBL/GenBank/DDBJ whole genome shotgun (WGS) entry which is preliminary data.</text>
</comment>
<dbReference type="GO" id="GO:0004803">
    <property type="term" value="F:transposase activity"/>
    <property type="evidence" value="ECO:0007669"/>
    <property type="project" value="InterPro"/>
</dbReference>
<sequence length="412" mass="46861">MMARYTTEMRERALRMLGEARVDHPNQMTAIRHVASLLGMSPETLRVWQRRYEVDAGARPGVTSDMVEENRRLKRENAELKRANEILKAASVFFAKGTRPPHDEMIRFIDQMRDRFGVEAICRVLRPAVRGFLTSRGYRAAKGRPASARQLRDELLVPEVARLHAENYGVYGRRKMHALLKRQGWNVGRDQTERLMRLASVQGVRRSKRVFTTRRDPASVLPADLVQRRFTAVGPRRLWVADVTYVATWSGFAYVAFVTDVYSRRIVGWNVAATLKADILPLRALDMAAWGAGGKLDGLTHHSDHGSNYMALVYTDRIVELGATPSTGTVGDSFDNALAEAVNGLYKTELIRRQGPWRTVEQVELATLEYVWWWNNQRLHGELALRTPIEVEEEYYADQESSQPAPARQGSN</sequence>
<accession>A0A5C8UKN8</accession>
<dbReference type="NCBIfam" id="NF033516">
    <property type="entry name" value="transpos_IS3"/>
    <property type="match status" value="1"/>
</dbReference>
<dbReference type="InterPro" id="IPR025948">
    <property type="entry name" value="HTH-like_dom"/>
</dbReference>
<dbReference type="SUPFAM" id="SSF53098">
    <property type="entry name" value="Ribonuclease H-like"/>
    <property type="match status" value="1"/>
</dbReference>
<dbReference type="InterPro" id="IPR048020">
    <property type="entry name" value="Transpos_IS3"/>
</dbReference>
<organism evidence="4 5">
    <name type="scientific">Lacisediminihabitans profunda</name>
    <dbReference type="NCBI Taxonomy" id="2594790"/>
    <lineage>
        <taxon>Bacteria</taxon>
        <taxon>Bacillati</taxon>
        <taxon>Actinomycetota</taxon>
        <taxon>Actinomycetes</taxon>
        <taxon>Micrococcales</taxon>
        <taxon>Microbacteriaceae</taxon>
        <taxon>Lacisediminihabitans</taxon>
    </lineage>
</organism>
<dbReference type="PROSITE" id="PS50994">
    <property type="entry name" value="INTEGRASE"/>
    <property type="match status" value="1"/>
</dbReference>
<dbReference type="Pfam" id="PF00665">
    <property type="entry name" value="rve"/>
    <property type="match status" value="1"/>
</dbReference>
<evidence type="ECO:0000256" key="1">
    <source>
        <dbReference type="ARBA" id="ARBA00002286"/>
    </source>
</evidence>
<dbReference type="InterPro" id="IPR002514">
    <property type="entry name" value="Transposase_8"/>
</dbReference>
<dbReference type="InterPro" id="IPR036388">
    <property type="entry name" value="WH-like_DNA-bd_sf"/>
</dbReference>
<dbReference type="Pfam" id="PF13333">
    <property type="entry name" value="rve_2"/>
    <property type="match status" value="1"/>
</dbReference>
<dbReference type="AlphaFoldDB" id="A0A5C8UKN8"/>
<evidence type="ECO:0000313" key="5">
    <source>
        <dbReference type="Proteomes" id="UP000321379"/>
    </source>
</evidence>
<dbReference type="Gene3D" id="3.30.420.10">
    <property type="entry name" value="Ribonuclease H-like superfamily/Ribonuclease H"/>
    <property type="match status" value="1"/>
</dbReference>
<dbReference type="Pfam" id="PF01527">
    <property type="entry name" value="HTH_Tnp_1"/>
    <property type="match status" value="1"/>
</dbReference>